<dbReference type="InterPro" id="IPR036676">
    <property type="entry name" value="PurM-like_C_sf"/>
</dbReference>
<keyword evidence="1" id="KW-0067">ATP-binding</keyword>
<feature type="binding site" evidence="1">
    <location>
        <position position="87"/>
    </location>
    <ligand>
        <name>Mg(2+)</name>
        <dbReference type="ChEBI" id="CHEBI:18420"/>
        <label>2</label>
    </ligand>
</feature>
<dbReference type="NCBIfam" id="NF004351">
    <property type="entry name" value="PRK05731.1-4"/>
    <property type="match status" value="1"/>
</dbReference>
<comment type="caution">
    <text evidence="1">Lacks conserved residue(s) required for the propagation of feature annotation.</text>
</comment>
<dbReference type="InterPro" id="IPR016188">
    <property type="entry name" value="PurM-like_N"/>
</dbReference>
<keyword evidence="1" id="KW-0547">Nucleotide-binding</keyword>
<dbReference type="InterPro" id="IPR036921">
    <property type="entry name" value="PurM-like_N_sf"/>
</dbReference>
<comment type="caution">
    <text evidence="3">The sequence shown here is derived from an EMBL/GenBank/DDBJ whole genome shotgun (WGS) entry which is preliminary data.</text>
</comment>
<evidence type="ECO:0000259" key="2">
    <source>
        <dbReference type="Pfam" id="PF00586"/>
    </source>
</evidence>
<feature type="binding site" evidence="1">
    <location>
        <position position="57"/>
    </location>
    <ligand>
        <name>Mg(2+)</name>
        <dbReference type="ChEBI" id="CHEBI:18420"/>
        <label>1</label>
    </ligand>
</feature>
<dbReference type="EMBL" id="VHIR01000011">
    <property type="protein sequence ID" value="TQE43189.1"/>
    <property type="molecule type" value="Genomic_DNA"/>
</dbReference>
<feature type="domain" description="PurM-like N-terminal" evidence="2">
    <location>
        <begin position="38"/>
        <end position="151"/>
    </location>
</feature>
<comment type="catalytic activity">
    <reaction evidence="1">
        <text>thiamine phosphate + ATP = thiamine diphosphate + ADP</text>
        <dbReference type="Rhea" id="RHEA:15913"/>
        <dbReference type="ChEBI" id="CHEBI:30616"/>
        <dbReference type="ChEBI" id="CHEBI:37575"/>
        <dbReference type="ChEBI" id="CHEBI:58937"/>
        <dbReference type="ChEBI" id="CHEBI:456216"/>
        <dbReference type="EC" id="2.7.4.16"/>
    </reaction>
</comment>
<dbReference type="STRING" id="1686286.GCA_900092335_01663"/>
<feature type="binding site" evidence="1">
    <location>
        <position position="135"/>
    </location>
    <ligand>
        <name>Mg(2+)</name>
        <dbReference type="ChEBI" id="CHEBI:18420"/>
        <label>1</label>
    </ligand>
</feature>
<reference evidence="3 4" key="1">
    <citation type="submission" date="2019-06" db="EMBL/GenBank/DDBJ databases">
        <title>Draft genome of C. phoceense Strain 272.</title>
        <authorList>
            <person name="Pacheco L.G.C."/>
            <person name="Barberis C.M."/>
            <person name="Almuzara M.N."/>
            <person name="Traglia G.M."/>
            <person name="Santos C.S."/>
            <person name="Rocha D.J.P.G."/>
            <person name="Aguiar E.R.G.R."/>
            <person name="Vay C.A."/>
        </authorList>
    </citation>
    <scope>NUCLEOTIDE SEQUENCE [LARGE SCALE GENOMIC DNA]</scope>
    <source>
        <strain evidence="3 4">272</strain>
    </source>
</reference>
<dbReference type="GO" id="GO:0005524">
    <property type="term" value="F:ATP binding"/>
    <property type="evidence" value="ECO:0007669"/>
    <property type="project" value="UniProtKB-UniRule"/>
</dbReference>
<dbReference type="SUPFAM" id="SSF55326">
    <property type="entry name" value="PurM N-terminal domain-like"/>
    <property type="match status" value="1"/>
</dbReference>
<dbReference type="HAMAP" id="MF_02128">
    <property type="entry name" value="TMP_kinase"/>
    <property type="match status" value="1"/>
</dbReference>
<feature type="binding site" evidence="1">
    <location>
        <position position="56"/>
    </location>
    <ligand>
        <name>Mg(2+)</name>
        <dbReference type="ChEBI" id="CHEBI:18420"/>
        <label>4</label>
    </ligand>
</feature>
<feature type="binding site" evidence="1">
    <location>
        <position position="283"/>
    </location>
    <ligand>
        <name>substrate</name>
    </ligand>
</feature>
<dbReference type="EC" id="2.7.4.16" evidence="1"/>
<dbReference type="InterPro" id="IPR006283">
    <property type="entry name" value="ThiL-like"/>
</dbReference>
<dbReference type="UniPathway" id="UPA00060">
    <property type="reaction ID" value="UER00142"/>
</dbReference>
<sequence>MSLETKEERVKLTPTLAEIGEKRVIEAITSVAPSSINGDDAAVLHTPVPNRRTVATTDLLVEGRHFRLDWSTPEEVGHKAIVQNFADIEAMGARPAAALLGLAAPADTPISIVQGIARGIAEASSHYNTELVGGDVTQAGELVVSITAIGALGGDRQALTLDRARPGQQVVAHGKIGWSAAGLALLERFGRALPEEHSELWPLIDAHCAPWITPGRGQVARATGVTAMTDNSDGLIPDLSTIAARSGVSIDLFADAIKPDPLLVQAGALLGRDPLEWVHAGGEDHTLLATTAKPAPSGFRVIGEVVRGESVTVDGRPSPYTKGWASF</sequence>
<dbReference type="PANTHER" id="PTHR30270:SF0">
    <property type="entry name" value="THIAMINE-MONOPHOSPHATE KINASE"/>
    <property type="match status" value="1"/>
</dbReference>
<keyword evidence="1" id="KW-0479">Metal-binding</keyword>
<dbReference type="PIRSF" id="PIRSF005303">
    <property type="entry name" value="Thiam_monoph_kin"/>
    <property type="match status" value="1"/>
</dbReference>
<feature type="binding site" evidence="1">
    <location>
        <position position="58"/>
    </location>
    <ligand>
        <name>Mg(2+)</name>
        <dbReference type="ChEBI" id="CHEBI:18420"/>
        <label>1</label>
    </ligand>
</feature>
<feature type="binding site" evidence="1">
    <location>
        <position position="40"/>
    </location>
    <ligand>
        <name>Mg(2+)</name>
        <dbReference type="ChEBI" id="CHEBI:18420"/>
        <label>3</label>
    </ligand>
</feature>
<dbReference type="GO" id="GO:0009229">
    <property type="term" value="P:thiamine diphosphate biosynthetic process"/>
    <property type="evidence" value="ECO:0007669"/>
    <property type="project" value="UniProtKB-UniRule"/>
</dbReference>
<comment type="similarity">
    <text evidence="1">Belongs to the thiamine-monophosphate kinase family.</text>
</comment>
<dbReference type="SUPFAM" id="SSF56042">
    <property type="entry name" value="PurM C-terminal domain-like"/>
    <property type="match status" value="1"/>
</dbReference>
<proteinExistence type="inferred from homology"/>
<dbReference type="Gene3D" id="3.90.650.10">
    <property type="entry name" value="PurM-like C-terminal domain"/>
    <property type="match status" value="1"/>
</dbReference>
<evidence type="ECO:0000313" key="3">
    <source>
        <dbReference type="EMBL" id="TQE43189.1"/>
    </source>
</evidence>
<organism evidence="3 4">
    <name type="scientific">Corynebacterium phoceense</name>
    <dbReference type="NCBI Taxonomy" id="1686286"/>
    <lineage>
        <taxon>Bacteria</taxon>
        <taxon>Bacillati</taxon>
        <taxon>Actinomycetota</taxon>
        <taxon>Actinomycetes</taxon>
        <taxon>Mycobacteriales</taxon>
        <taxon>Corynebacteriaceae</taxon>
        <taxon>Corynebacterium</taxon>
    </lineage>
</organism>
<dbReference type="Proteomes" id="UP000318080">
    <property type="component" value="Unassembled WGS sequence"/>
</dbReference>
<feature type="binding site" evidence="1">
    <location>
        <position position="87"/>
    </location>
    <ligand>
        <name>Mg(2+)</name>
        <dbReference type="ChEBI" id="CHEBI:18420"/>
        <label>3</label>
    </ligand>
</feature>
<feature type="binding site" evidence="1">
    <location>
        <position position="230"/>
    </location>
    <ligand>
        <name>Mg(2+)</name>
        <dbReference type="ChEBI" id="CHEBI:18420"/>
        <label>3</label>
    </ligand>
</feature>
<name>A0A540R616_9CORY</name>
<keyword evidence="1" id="KW-0784">Thiamine biosynthesis</keyword>
<dbReference type="GO" id="GO:0009030">
    <property type="term" value="F:thiamine-phosphate kinase activity"/>
    <property type="evidence" value="ECO:0007669"/>
    <property type="project" value="UniProtKB-UniRule"/>
</dbReference>
<feature type="binding site" evidence="1">
    <location>
        <position position="233"/>
    </location>
    <ligand>
        <name>Mg(2+)</name>
        <dbReference type="ChEBI" id="CHEBI:18420"/>
        <label>5</label>
    </ligand>
</feature>
<keyword evidence="1 3" id="KW-0418">Kinase</keyword>
<dbReference type="GO" id="GO:0000287">
    <property type="term" value="F:magnesium ion binding"/>
    <property type="evidence" value="ECO:0007669"/>
    <property type="project" value="UniProtKB-UniRule"/>
</dbReference>
<dbReference type="GO" id="GO:0009228">
    <property type="term" value="P:thiamine biosynthetic process"/>
    <property type="evidence" value="ECO:0007669"/>
    <property type="project" value="UniProtKB-KW"/>
</dbReference>
<feature type="binding site" evidence="1">
    <location>
        <begin position="134"/>
        <end position="135"/>
    </location>
    <ligand>
        <name>ATP</name>
        <dbReference type="ChEBI" id="CHEBI:30616"/>
    </ligand>
</feature>
<keyword evidence="4" id="KW-1185">Reference proteome</keyword>
<accession>A0A540R616</accession>
<gene>
    <name evidence="1" type="primary">thiL</name>
    <name evidence="3" type="ORF">EJK80_08420</name>
</gene>
<feature type="binding site" evidence="1">
    <location>
        <position position="87"/>
    </location>
    <ligand>
        <name>Mg(2+)</name>
        <dbReference type="ChEBI" id="CHEBI:18420"/>
        <label>4</label>
    </ligand>
</feature>
<comment type="pathway">
    <text evidence="1">Cofactor biosynthesis; thiamine diphosphate biosynthesis; thiamine diphosphate from thiamine phosphate: step 1/1.</text>
</comment>
<feature type="binding site" evidence="1">
    <location>
        <position position="324"/>
    </location>
    <ligand>
        <name>substrate</name>
    </ligand>
</feature>
<dbReference type="PANTHER" id="PTHR30270">
    <property type="entry name" value="THIAMINE-MONOPHOSPHATE KINASE"/>
    <property type="match status" value="1"/>
</dbReference>
<comment type="function">
    <text evidence="1">Catalyzes the ATP-dependent phosphorylation of thiamine-monophosphate (TMP) to form thiamine-pyrophosphate (TPP), the active form of vitamin B1.</text>
</comment>
<protein>
    <recommendedName>
        <fullName evidence="1">Thiamine-monophosphate kinase</fullName>
        <shortName evidence="1">TMP kinase</shortName>
        <shortName evidence="1">Thiamine-phosphate kinase</shortName>
        <ecNumber evidence="1">2.7.4.16</ecNumber>
    </recommendedName>
</protein>
<dbReference type="CDD" id="cd02194">
    <property type="entry name" value="ThiL"/>
    <property type="match status" value="1"/>
</dbReference>
<dbReference type="NCBIfam" id="TIGR01379">
    <property type="entry name" value="thiL"/>
    <property type="match status" value="1"/>
</dbReference>
<dbReference type="AlphaFoldDB" id="A0A540R616"/>
<dbReference type="RefSeq" id="WP_082723153.1">
    <property type="nucleotide sequence ID" value="NZ_JADPQA010000008.1"/>
</dbReference>
<comment type="miscellaneous">
    <text evidence="1">Reaction mechanism of ThiL seems to utilize a direct, inline transfer of the gamma-phosphate of ATP to TMP rather than a phosphorylated enzyme intermediate.</text>
</comment>
<evidence type="ECO:0000256" key="1">
    <source>
        <dbReference type="HAMAP-Rule" id="MF_02128"/>
    </source>
</evidence>
<keyword evidence="1" id="KW-0460">Magnesium</keyword>
<feature type="binding site" evidence="1">
    <location>
        <position position="65"/>
    </location>
    <ligand>
        <name>substrate</name>
    </ligand>
</feature>
<dbReference type="Gene3D" id="3.30.1330.10">
    <property type="entry name" value="PurM-like, N-terminal domain"/>
    <property type="match status" value="1"/>
</dbReference>
<feature type="binding site" evidence="1">
    <location>
        <position position="58"/>
    </location>
    <ligand>
        <name>Mg(2+)</name>
        <dbReference type="ChEBI" id="CHEBI:18420"/>
        <label>2</label>
    </ligand>
</feature>
<dbReference type="Pfam" id="PF00586">
    <property type="entry name" value="AIRS"/>
    <property type="match status" value="1"/>
</dbReference>
<keyword evidence="1 3" id="KW-0808">Transferase</keyword>
<evidence type="ECO:0000313" key="4">
    <source>
        <dbReference type="Proteomes" id="UP000318080"/>
    </source>
</evidence>
<feature type="binding site" evidence="1">
    <location>
        <position position="232"/>
    </location>
    <ligand>
        <name>ATP</name>
        <dbReference type="ChEBI" id="CHEBI:30616"/>
    </ligand>
</feature>
<feature type="binding site" evidence="1">
    <location>
        <position position="40"/>
    </location>
    <ligand>
        <name>Mg(2+)</name>
        <dbReference type="ChEBI" id="CHEBI:18420"/>
        <label>4</label>
    </ligand>
</feature>